<organism evidence="3 4">
    <name type="scientific">Micavibrio aeruginosavorus</name>
    <dbReference type="NCBI Taxonomy" id="349221"/>
    <lineage>
        <taxon>Bacteria</taxon>
        <taxon>Pseudomonadati</taxon>
        <taxon>Bdellovibrionota</taxon>
        <taxon>Bdellovibrionia</taxon>
        <taxon>Bdellovibrionales</taxon>
        <taxon>Pseudobdellovibrionaceae</taxon>
        <taxon>Micavibrio</taxon>
    </lineage>
</organism>
<gene>
    <name evidence="3" type="ORF">DI551_08765</name>
</gene>
<feature type="transmembrane region" description="Helical" evidence="2">
    <location>
        <begin position="194"/>
        <end position="213"/>
    </location>
</feature>
<sequence length="223" mass="24687">MTTTQTGRTPRGIRNHNPGNIRRNSDPWQGLAERQSDVEFFTFKSPIYGIRALARTLITYQDKHGLRTIRQIIGRWAPPVENNTNAYVRAVAEATDLDADQMLDLHNFDYLFPLTKAIIKHENGQQPYTDAQITKALVLAGVEPEAPSLQKTRTVKGGQAATAATAGVGVIEVVQQTIDPARDALIGLAPYLEVAKWLLLAVTLIGIGVMLWARIDDHRKGLR</sequence>
<dbReference type="AlphaFoldDB" id="A0A2W5PR94"/>
<evidence type="ECO:0000256" key="1">
    <source>
        <dbReference type="SAM" id="MobiDB-lite"/>
    </source>
</evidence>
<keyword evidence="2" id="KW-0812">Transmembrane</keyword>
<evidence type="ECO:0000313" key="3">
    <source>
        <dbReference type="EMBL" id="PZQ45013.1"/>
    </source>
</evidence>
<keyword evidence="2" id="KW-1133">Transmembrane helix</keyword>
<accession>A0A2W5PR94</accession>
<feature type="region of interest" description="Disordered" evidence="1">
    <location>
        <begin position="1"/>
        <end position="26"/>
    </location>
</feature>
<comment type="caution">
    <text evidence="3">The sequence shown here is derived from an EMBL/GenBank/DDBJ whole genome shotgun (WGS) entry which is preliminary data.</text>
</comment>
<proteinExistence type="predicted"/>
<evidence type="ECO:0000256" key="2">
    <source>
        <dbReference type="SAM" id="Phobius"/>
    </source>
</evidence>
<reference evidence="3 4" key="1">
    <citation type="submission" date="2017-08" db="EMBL/GenBank/DDBJ databases">
        <title>Infants hospitalized years apart are colonized by the same room-sourced microbial strains.</title>
        <authorList>
            <person name="Brooks B."/>
            <person name="Olm M.R."/>
            <person name="Firek B.A."/>
            <person name="Baker R."/>
            <person name="Thomas B.C."/>
            <person name="Morowitz M.J."/>
            <person name="Banfield J.F."/>
        </authorList>
    </citation>
    <scope>NUCLEOTIDE SEQUENCE [LARGE SCALE GENOMIC DNA]</scope>
    <source>
        <strain evidence="3">S2_005_002_R2_29</strain>
    </source>
</reference>
<keyword evidence="2" id="KW-0472">Membrane</keyword>
<protein>
    <submittedName>
        <fullName evidence="3">Structural protein P5</fullName>
    </submittedName>
</protein>
<dbReference type="EMBL" id="QFQB01000067">
    <property type="protein sequence ID" value="PZQ45013.1"/>
    <property type="molecule type" value="Genomic_DNA"/>
</dbReference>
<dbReference type="Proteomes" id="UP000249417">
    <property type="component" value="Unassembled WGS sequence"/>
</dbReference>
<evidence type="ECO:0000313" key="4">
    <source>
        <dbReference type="Proteomes" id="UP000249417"/>
    </source>
</evidence>
<name>A0A2W5PR94_9BACT</name>